<dbReference type="Proteomes" id="UP000263377">
    <property type="component" value="Unassembled WGS sequence"/>
</dbReference>
<comment type="caution">
    <text evidence="7">The sequence shown here is derived from an EMBL/GenBank/DDBJ whole genome shotgun (WGS) entry which is preliminary data.</text>
</comment>
<evidence type="ECO:0000259" key="6">
    <source>
        <dbReference type="Pfam" id="PF00884"/>
    </source>
</evidence>
<dbReference type="AlphaFoldDB" id="A0A372ZRX2"/>
<evidence type="ECO:0000256" key="4">
    <source>
        <dbReference type="ARBA" id="ARBA00022837"/>
    </source>
</evidence>
<name>A0A372ZRX2_9ACTN</name>
<keyword evidence="4" id="KW-0106">Calcium</keyword>
<dbReference type="Gene3D" id="3.30.1120.10">
    <property type="match status" value="1"/>
</dbReference>
<comment type="similarity">
    <text evidence="1">Belongs to the sulfatase family.</text>
</comment>
<evidence type="ECO:0000256" key="5">
    <source>
        <dbReference type="SAM" id="MobiDB-lite"/>
    </source>
</evidence>
<reference evidence="7 8" key="1">
    <citation type="submission" date="2018-08" db="EMBL/GenBank/DDBJ databases">
        <title>Diversity &amp; Physiological Properties of Lignin-Decomposing Actinobacteria from Soil.</title>
        <authorList>
            <person name="Roh S.G."/>
            <person name="Kim S.B."/>
        </authorList>
    </citation>
    <scope>NUCLEOTIDE SEQUENCE [LARGE SCALE GENOMIC DNA]</scope>
    <source>
        <strain evidence="7 8">MMS17-GH009</strain>
    </source>
</reference>
<evidence type="ECO:0000313" key="8">
    <source>
        <dbReference type="Proteomes" id="UP000263377"/>
    </source>
</evidence>
<dbReference type="Pfam" id="PF00884">
    <property type="entry name" value="Sulfatase"/>
    <property type="match status" value="1"/>
</dbReference>
<sequence>MSTPPDPHLRPTPQPDPHRRDPYAGFPGTVGRTFAESVPAWPRRVRPREGAPNIVVVLIDDMGYSDIGPFGAEIPTPTLDRLAATGVRLANYHTMPLCSPARAALLTGLNPHRVGYSFVANADPGFPGYGMEVAGDIPTLAELLHDAGYATYAVGKWHLTRDSASNAADDRANWPLQKGFDQYYGVLEGLTSLFHPHQLVRDNSPLDIDEFPDGYYYTDDITDQAVKMVTSLRAHDADKPFFLYLAHNAVHGPLQAKPEDLDRHRGRYDGGWDELRRTRFARQLAAGHFPPGTELPERNSEAGYEVGPWDELTDVQQKLYARYMEVYAAMVDNVDQNLGRLTDTLAALGELDNTIIVFTSDNGGTGEGGAEGTRSYFSRFVHHPNLPADWNPDVRREIDLIGGPRSLVHYPRGWGMASNTPFRLYKGQTYAGGVRVPFVLSWPAGLPRAEGDTGVRTQYQYVTDILPTLLELAGVERPSERRGHPVQELDGTGFASVLRDGAAPGTHHEQYCEMTGNRSYYRDGWKLVTLHLPGTPYDDGEWALYDLRTDPTEIHDVAAEHPDLVKELSAAWEAAAWRDGVFPLADGSGALALRGPEAERLRRPVTLLAGTPELERYRSSRLIAFRSFTVEAALDGYRPGDQGVLVSHGDQGGGYSLYVEEGRLRLAYNQYGDLLEADGGPLPAGARLITLEATAIADLRWEFRLLVDGLPVDGLPVGDTGDGAAAGAEPALLGPVHQLIGMAPFQGISVGIDRKSPVSWPLYERHRSFRYTGALHSVTYRPGEPAPYDPETVARALREAAAAFE</sequence>
<dbReference type="InterPro" id="IPR024607">
    <property type="entry name" value="Sulfatase_CS"/>
</dbReference>
<gene>
    <name evidence="7" type="ORF">DR950_11150</name>
</gene>
<keyword evidence="2" id="KW-0479">Metal-binding</keyword>
<dbReference type="PROSITE" id="PS00523">
    <property type="entry name" value="SULFATASE_1"/>
    <property type="match status" value="1"/>
</dbReference>
<feature type="domain" description="Sulfatase N-terminal" evidence="6">
    <location>
        <begin position="52"/>
        <end position="475"/>
    </location>
</feature>
<organism evidence="7 8">
    <name type="scientific">Kitasatospora xanthocidica</name>
    <dbReference type="NCBI Taxonomy" id="83382"/>
    <lineage>
        <taxon>Bacteria</taxon>
        <taxon>Bacillati</taxon>
        <taxon>Actinomycetota</taxon>
        <taxon>Actinomycetes</taxon>
        <taxon>Kitasatosporales</taxon>
        <taxon>Streptomycetaceae</taxon>
        <taxon>Kitasatospora</taxon>
    </lineage>
</organism>
<dbReference type="GO" id="GO:0046872">
    <property type="term" value="F:metal ion binding"/>
    <property type="evidence" value="ECO:0007669"/>
    <property type="project" value="UniProtKB-KW"/>
</dbReference>
<dbReference type="PANTHER" id="PTHR42693">
    <property type="entry name" value="ARYLSULFATASE FAMILY MEMBER"/>
    <property type="match status" value="1"/>
</dbReference>
<dbReference type="GO" id="GO:0004065">
    <property type="term" value="F:arylsulfatase activity"/>
    <property type="evidence" value="ECO:0007669"/>
    <property type="project" value="TreeGrafter"/>
</dbReference>
<dbReference type="InterPro" id="IPR050738">
    <property type="entry name" value="Sulfatase"/>
</dbReference>
<accession>A0A372ZRX2</accession>
<keyword evidence="8" id="KW-1185">Reference proteome</keyword>
<evidence type="ECO:0000313" key="7">
    <source>
        <dbReference type="EMBL" id="RGD58274.1"/>
    </source>
</evidence>
<evidence type="ECO:0000256" key="1">
    <source>
        <dbReference type="ARBA" id="ARBA00008779"/>
    </source>
</evidence>
<keyword evidence="3" id="KW-0378">Hydrolase</keyword>
<proteinExistence type="inferred from homology"/>
<dbReference type="SUPFAM" id="SSF53649">
    <property type="entry name" value="Alkaline phosphatase-like"/>
    <property type="match status" value="1"/>
</dbReference>
<protein>
    <submittedName>
        <fullName evidence="7">Arylsulfatase</fullName>
    </submittedName>
</protein>
<dbReference type="RefSeq" id="WP_117486908.1">
    <property type="nucleotide sequence ID" value="NZ_QVIG01000001.1"/>
</dbReference>
<dbReference type="InterPro" id="IPR000917">
    <property type="entry name" value="Sulfatase_N"/>
</dbReference>
<dbReference type="Gene3D" id="3.40.720.10">
    <property type="entry name" value="Alkaline Phosphatase, subunit A"/>
    <property type="match status" value="1"/>
</dbReference>
<dbReference type="PROSITE" id="PS00149">
    <property type="entry name" value="SULFATASE_2"/>
    <property type="match status" value="1"/>
</dbReference>
<evidence type="ECO:0000256" key="2">
    <source>
        <dbReference type="ARBA" id="ARBA00022723"/>
    </source>
</evidence>
<feature type="region of interest" description="Disordered" evidence="5">
    <location>
        <begin position="1"/>
        <end position="29"/>
    </location>
</feature>
<dbReference type="CDD" id="cd16025">
    <property type="entry name" value="PAS_like"/>
    <property type="match status" value="1"/>
</dbReference>
<dbReference type="EMBL" id="QVIG01000001">
    <property type="protein sequence ID" value="RGD58274.1"/>
    <property type="molecule type" value="Genomic_DNA"/>
</dbReference>
<feature type="compositionally biased region" description="Pro residues" evidence="5">
    <location>
        <begin position="1"/>
        <end position="15"/>
    </location>
</feature>
<dbReference type="PANTHER" id="PTHR42693:SF33">
    <property type="entry name" value="ARYLSULFATASE"/>
    <property type="match status" value="1"/>
</dbReference>
<dbReference type="InterPro" id="IPR017850">
    <property type="entry name" value="Alkaline_phosphatase_core_sf"/>
</dbReference>
<evidence type="ECO:0000256" key="3">
    <source>
        <dbReference type="ARBA" id="ARBA00022801"/>
    </source>
</evidence>